<dbReference type="EMBL" id="JAAKZV010000016">
    <property type="protein sequence ID" value="NGN63540.1"/>
    <property type="molecule type" value="Genomic_DNA"/>
</dbReference>
<dbReference type="AlphaFoldDB" id="A0A6G4TVJ1"/>
<evidence type="ECO:0000313" key="2">
    <source>
        <dbReference type="Proteomes" id="UP000481583"/>
    </source>
</evidence>
<comment type="caution">
    <text evidence="1">The sequence shown here is derived from an EMBL/GenBank/DDBJ whole genome shotgun (WGS) entry which is preliminary data.</text>
</comment>
<evidence type="ECO:0000313" key="1">
    <source>
        <dbReference type="EMBL" id="NGN63540.1"/>
    </source>
</evidence>
<proteinExistence type="predicted"/>
<dbReference type="PANTHER" id="PTHR38479">
    <property type="entry name" value="LMO0824 PROTEIN"/>
    <property type="match status" value="1"/>
</dbReference>
<keyword evidence="1" id="KW-0238">DNA-binding</keyword>
<dbReference type="InterPro" id="IPR009351">
    <property type="entry name" value="AlkZ-like"/>
</dbReference>
<reference evidence="1 2" key="1">
    <citation type="submission" date="2020-02" db="EMBL/GenBank/DDBJ databases">
        <title>Whole-genome analyses of novel actinobacteria.</title>
        <authorList>
            <person name="Sahin N."/>
        </authorList>
    </citation>
    <scope>NUCLEOTIDE SEQUENCE [LARGE SCALE GENOMIC DNA]</scope>
    <source>
        <strain evidence="1 2">A7024</strain>
    </source>
</reference>
<name>A0A6G4TVJ1_9ACTN</name>
<dbReference type="Pfam" id="PF06224">
    <property type="entry name" value="AlkZ-like"/>
    <property type="match status" value="1"/>
</dbReference>
<dbReference type="Proteomes" id="UP000481583">
    <property type="component" value="Unassembled WGS sequence"/>
</dbReference>
<dbReference type="GO" id="GO:0003677">
    <property type="term" value="F:DNA binding"/>
    <property type="evidence" value="ECO:0007669"/>
    <property type="project" value="UniProtKB-KW"/>
</dbReference>
<dbReference type="RefSeq" id="WP_165233117.1">
    <property type="nucleotide sequence ID" value="NZ_JAAKZV010000016.1"/>
</dbReference>
<accession>A0A6G4TVJ1</accession>
<keyword evidence="2" id="KW-1185">Reference proteome</keyword>
<dbReference type="PANTHER" id="PTHR38479:SF2">
    <property type="entry name" value="WINGED HELIX DNA-BINDING DOMAIN-CONTAINING PROTEIN"/>
    <property type="match status" value="1"/>
</dbReference>
<organism evidence="1 2">
    <name type="scientific">Streptomyces coryli</name>
    <dbReference type="NCBI Taxonomy" id="1128680"/>
    <lineage>
        <taxon>Bacteria</taxon>
        <taxon>Bacillati</taxon>
        <taxon>Actinomycetota</taxon>
        <taxon>Actinomycetes</taxon>
        <taxon>Kitasatosporales</taxon>
        <taxon>Streptomycetaceae</taxon>
        <taxon>Streptomyces</taxon>
    </lineage>
</organism>
<protein>
    <submittedName>
        <fullName evidence="1">Winged helix DNA-binding domain-containing protein</fullName>
    </submittedName>
</protein>
<sequence length="365" mass="40182">MTKTAAGQEVLSTRALNRATLARQLLLRRARRPALDATEHLLGLQAQNPKPPYHALAARLADFDPDELSGLLERREVVRLPAMRSTIHLMSVEDALVLRPFSQPALDRELKMFRKGLDGVDLDRVVALAAERCTGAGMPLKVLGEELAQEWPDADRLALKIAARVLLPLVQTTPRGLWGQGGQVALATLRSWVGRDMAAVAEPDVDALVRRYLAAFGPASVKDMQTWAGVTRLRPAFERLRGELRTFRDPSGVELFDLPDAPRPGPDVPAPPRFLPEYDNVLLSHADRTRVVPPEFRGRTWQGNSAYCVFLVDGFLRGIWRVEEGTMVVEPFTPLSRAERDAVEAEAARVLEPAAPGGGVRIAQA</sequence>
<gene>
    <name evidence="1" type="ORF">G5C51_06425</name>
</gene>